<feature type="transmembrane region" description="Helical" evidence="1">
    <location>
        <begin position="201"/>
        <end position="222"/>
    </location>
</feature>
<evidence type="ECO:0000256" key="2">
    <source>
        <dbReference type="SAM" id="SignalP"/>
    </source>
</evidence>
<proteinExistence type="predicted"/>
<dbReference type="Proteomes" id="UP001219518">
    <property type="component" value="Unassembled WGS sequence"/>
</dbReference>
<organism evidence="3 4">
    <name type="scientific">Frankliniella fusca</name>
    <dbReference type="NCBI Taxonomy" id="407009"/>
    <lineage>
        <taxon>Eukaryota</taxon>
        <taxon>Metazoa</taxon>
        <taxon>Ecdysozoa</taxon>
        <taxon>Arthropoda</taxon>
        <taxon>Hexapoda</taxon>
        <taxon>Insecta</taxon>
        <taxon>Pterygota</taxon>
        <taxon>Neoptera</taxon>
        <taxon>Paraneoptera</taxon>
        <taxon>Thysanoptera</taxon>
        <taxon>Terebrantia</taxon>
        <taxon>Thripoidea</taxon>
        <taxon>Thripidae</taxon>
        <taxon>Frankliniella</taxon>
    </lineage>
</organism>
<evidence type="ECO:0000313" key="4">
    <source>
        <dbReference type="Proteomes" id="UP001219518"/>
    </source>
</evidence>
<dbReference type="Pfam" id="PF07898">
    <property type="entry name" value="DUF1676"/>
    <property type="match status" value="1"/>
</dbReference>
<reference evidence="3" key="2">
    <citation type="journal article" date="2023" name="BMC Genomics">
        <title>Pest status, molecular evolution, and epigenetic factors derived from the genome assembly of Frankliniella fusca, a thysanopteran phytovirus vector.</title>
        <authorList>
            <person name="Catto M.A."/>
            <person name="Labadie P.E."/>
            <person name="Jacobson A.L."/>
            <person name="Kennedy G.G."/>
            <person name="Srinivasan R."/>
            <person name="Hunt B.G."/>
        </authorList>
    </citation>
    <scope>NUCLEOTIDE SEQUENCE</scope>
    <source>
        <strain evidence="3">PL_HMW_Pooled</strain>
    </source>
</reference>
<gene>
    <name evidence="3" type="ORF">KUF71_011608</name>
</gene>
<protein>
    <submittedName>
        <fullName evidence="3">Glycerol-3-phosphate acyltransferase 3</fullName>
    </submittedName>
</protein>
<keyword evidence="2" id="KW-0732">Signal</keyword>
<keyword evidence="3" id="KW-0012">Acyltransferase</keyword>
<accession>A0AAE1I4M2</accession>
<evidence type="ECO:0000313" key="3">
    <source>
        <dbReference type="EMBL" id="KAK3932280.1"/>
    </source>
</evidence>
<keyword evidence="4" id="KW-1185">Reference proteome</keyword>
<name>A0AAE1I4M2_9NEOP</name>
<dbReference type="GO" id="GO:0016746">
    <property type="term" value="F:acyltransferase activity"/>
    <property type="evidence" value="ECO:0007669"/>
    <property type="project" value="UniProtKB-KW"/>
</dbReference>
<keyword evidence="1" id="KW-1133">Transmembrane helix</keyword>
<feature type="transmembrane region" description="Helical" evidence="1">
    <location>
        <begin position="229"/>
        <end position="248"/>
    </location>
</feature>
<reference evidence="3" key="1">
    <citation type="submission" date="2021-07" db="EMBL/GenBank/DDBJ databases">
        <authorList>
            <person name="Catto M.A."/>
            <person name="Jacobson A."/>
            <person name="Kennedy G."/>
            <person name="Labadie P."/>
            <person name="Hunt B.G."/>
            <person name="Srinivasan R."/>
        </authorList>
    </citation>
    <scope>NUCLEOTIDE SEQUENCE</scope>
    <source>
        <strain evidence="3">PL_HMW_Pooled</strain>
        <tissue evidence="3">Head</tissue>
    </source>
</reference>
<dbReference type="AlphaFoldDB" id="A0AAE1I4M2"/>
<keyword evidence="1" id="KW-0472">Membrane</keyword>
<keyword evidence="3" id="KW-0808">Transferase</keyword>
<feature type="signal peptide" evidence="2">
    <location>
        <begin position="1"/>
        <end position="20"/>
    </location>
</feature>
<evidence type="ECO:0000256" key="1">
    <source>
        <dbReference type="SAM" id="Phobius"/>
    </source>
</evidence>
<feature type="chain" id="PRO_5042197179" evidence="2">
    <location>
        <begin position="21"/>
        <end position="293"/>
    </location>
</feature>
<dbReference type="EMBL" id="JAHWGI010001434">
    <property type="protein sequence ID" value="KAK3932280.1"/>
    <property type="molecule type" value="Genomic_DNA"/>
</dbReference>
<dbReference type="InterPro" id="IPR012464">
    <property type="entry name" value="DUF1676"/>
</dbReference>
<comment type="caution">
    <text evidence="3">The sequence shown here is derived from an EMBL/GenBank/DDBJ whole genome shotgun (WGS) entry which is preliminary data.</text>
</comment>
<keyword evidence="1" id="KW-0812">Transmembrane</keyword>
<sequence length="293" mass="30434">MMGWVWLVCLALCSGRLALAAPEEDRGVLLRVLRHQAAAGGAGRQLADAGGVTATAAASAPAASVVVPAASSSSVAAASSEVPPAVPSLEDPAGEATVRRRVAEAASPAAPSLLEDGKKTKKNSTLGEEVITTLIDGWSGESEDAKFGSEIREQFGFLVQAVTKLGAAAIDEYAKPSRASRAVDNVGEGRRRQVRRLLVRYLVLLKVFALGIILPGAVLLALLQSWKAVTLALMALLLAGVIGIRGLVTSAAKGQTAEVIHTTGPGGHYWRRVSAEQAQDPDRLAYSAYVPVN</sequence>